<dbReference type="SUPFAM" id="SSF48452">
    <property type="entry name" value="TPR-like"/>
    <property type="match status" value="2"/>
</dbReference>
<dbReference type="GO" id="GO:0005737">
    <property type="term" value="C:cytoplasm"/>
    <property type="evidence" value="ECO:0007669"/>
    <property type="project" value="TreeGrafter"/>
</dbReference>
<dbReference type="PROSITE" id="PS50005">
    <property type="entry name" value="TPR"/>
    <property type="match status" value="1"/>
</dbReference>
<dbReference type="Gene3D" id="1.25.40.10">
    <property type="entry name" value="Tetratricopeptide repeat domain"/>
    <property type="match status" value="1"/>
</dbReference>
<dbReference type="Pfam" id="PF13432">
    <property type="entry name" value="TPR_16"/>
    <property type="match status" value="1"/>
</dbReference>
<name>A0AAV1E9D5_OLDCO</name>
<dbReference type="PROSITE" id="PS50293">
    <property type="entry name" value="TPR_REGION"/>
    <property type="match status" value="1"/>
</dbReference>
<evidence type="ECO:0000256" key="2">
    <source>
        <dbReference type="SAM" id="MobiDB-lite"/>
    </source>
</evidence>
<feature type="compositionally biased region" description="Polar residues" evidence="2">
    <location>
        <begin position="1"/>
        <end position="11"/>
    </location>
</feature>
<dbReference type="EMBL" id="OX459125">
    <property type="protein sequence ID" value="CAI9116325.1"/>
    <property type="molecule type" value="Genomic_DNA"/>
</dbReference>
<dbReference type="Proteomes" id="UP001161247">
    <property type="component" value="Chromosome 8"/>
</dbReference>
<organism evidence="3 4">
    <name type="scientific">Oldenlandia corymbosa var. corymbosa</name>
    <dbReference type="NCBI Taxonomy" id="529605"/>
    <lineage>
        <taxon>Eukaryota</taxon>
        <taxon>Viridiplantae</taxon>
        <taxon>Streptophyta</taxon>
        <taxon>Embryophyta</taxon>
        <taxon>Tracheophyta</taxon>
        <taxon>Spermatophyta</taxon>
        <taxon>Magnoliopsida</taxon>
        <taxon>eudicotyledons</taxon>
        <taxon>Gunneridae</taxon>
        <taxon>Pentapetalae</taxon>
        <taxon>asterids</taxon>
        <taxon>lamiids</taxon>
        <taxon>Gentianales</taxon>
        <taxon>Rubiaceae</taxon>
        <taxon>Rubioideae</taxon>
        <taxon>Spermacoceae</taxon>
        <taxon>Hedyotis-Oldenlandia complex</taxon>
        <taxon>Oldenlandia</taxon>
    </lineage>
</organism>
<protein>
    <submittedName>
        <fullName evidence="3">OLC1v1017440C1</fullName>
    </submittedName>
</protein>
<dbReference type="InterPro" id="IPR011990">
    <property type="entry name" value="TPR-like_helical_dom_sf"/>
</dbReference>
<dbReference type="InterPro" id="IPR019734">
    <property type="entry name" value="TPR_rpt"/>
</dbReference>
<dbReference type="SMART" id="SM00028">
    <property type="entry name" value="TPR"/>
    <property type="match status" value="7"/>
</dbReference>
<evidence type="ECO:0000313" key="4">
    <source>
        <dbReference type="Proteomes" id="UP001161247"/>
    </source>
</evidence>
<dbReference type="PANTHER" id="PTHR46050:SF18">
    <property type="entry name" value="TETRATRICOPEPTIDE REPEAT (TPR)-LIKE SUPERFAMILY PROTEIN"/>
    <property type="match status" value="1"/>
</dbReference>
<dbReference type="Pfam" id="PF13414">
    <property type="entry name" value="TPR_11"/>
    <property type="match status" value="1"/>
</dbReference>
<feature type="compositionally biased region" description="Low complexity" evidence="2">
    <location>
        <begin position="21"/>
        <end position="45"/>
    </location>
</feature>
<keyword evidence="1" id="KW-0802">TPR repeat</keyword>
<dbReference type="InterPro" id="IPR044534">
    <property type="entry name" value="TTL1-4"/>
</dbReference>
<dbReference type="AlphaFoldDB" id="A0AAV1E9D5"/>
<accession>A0AAV1E9D5</accession>
<feature type="region of interest" description="Disordered" evidence="2">
    <location>
        <begin position="1"/>
        <end position="119"/>
    </location>
</feature>
<gene>
    <name evidence="3" type="ORF">OLC1_LOCUS22655</name>
</gene>
<reference evidence="3" key="1">
    <citation type="submission" date="2023-03" db="EMBL/GenBank/DDBJ databases">
        <authorList>
            <person name="Julca I."/>
        </authorList>
    </citation>
    <scope>NUCLEOTIDE SEQUENCE</scope>
</reference>
<sequence>MAETPAHSQQDGCGFVGAILRRGPTRPNSSRTSSSSSGQSKNTGRIKLLLTSANSKRQRNGSSGEGELAISNSSSMLPKKADLPKPSGKPPKKPSLNTSATTALHRIRPNENKDSSKSSMSFFNNASMVGSSMISGSQVVNSEYTKKLRREPTFTSGELSVSTVKRINKESDSGRLYKASANSVMLLRELGNLNQNAHSKPVKVPAIGNILRKQRNERNVSNSFREGKNGMMMNQMDSDSLKSLGNERFKEGKFEEALDLYNQAIAVDPNKASFYSNKSAALMSLGRLTEAVFECSAAISLEPYYHNAHYRMARLYIRLGEAEKAIDHYEQSGRKASSKDIAEAEKLRIHIRKCSGARREKNWEALLNDSREAINIGADSAPQVYAMQAEALMELRRHEEAYKVIDEGPNVSVELCTKLFGASETAKLMMVRAKVYLTAGRFEDAVNIVTQAAKMATSDEVHSLAKRINSVASSRKAGNKLFSSSRYVDACLVYTSALDEVPHNSILLCNRAACRSKLGQHEKAVEDCTAALYVRPSYSKARLRRADSNAKLERWEAALKDYEILIQEVPGEEEVRKGYSEAIQRVKRQQKYENQEPPRRSLSLKDALVNEKPVEFVTAADFYCNSDSFKTLKVSIDGNSRANRVTPEFNRPVTTLQEIFTR</sequence>
<evidence type="ECO:0000256" key="1">
    <source>
        <dbReference type="PROSITE-ProRule" id="PRU00339"/>
    </source>
</evidence>
<feature type="repeat" description="TPR" evidence="1">
    <location>
        <begin position="238"/>
        <end position="271"/>
    </location>
</feature>
<proteinExistence type="predicted"/>
<evidence type="ECO:0000313" key="3">
    <source>
        <dbReference type="EMBL" id="CAI9116325.1"/>
    </source>
</evidence>
<dbReference type="Pfam" id="PF14559">
    <property type="entry name" value="TPR_19"/>
    <property type="match status" value="1"/>
</dbReference>
<dbReference type="PANTHER" id="PTHR46050">
    <property type="entry name" value="TPR REPEAT-CONTAINING THIOREDOXIN"/>
    <property type="match status" value="1"/>
</dbReference>
<keyword evidence="4" id="KW-1185">Reference proteome</keyword>